<evidence type="ECO:0000259" key="1">
    <source>
        <dbReference type="Pfam" id="PF13472"/>
    </source>
</evidence>
<name>A0A0C2BL94_9BURK</name>
<dbReference type="EMBL" id="JWJG01000010">
    <property type="protein sequence ID" value="KIF84031.1"/>
    <property type="molecule type" value="Genomic_DNA"/>
</dbReference>
<dbReference type="EMBL" id="JWJG01000028">
    <property type="protein sequence ID" value="KIF80769.1"/>
    <property type="molecule type" value="Genomic_DNA"/>
</dbReference>
<dbReference type="Pfam" id="PF13472">
    <property type="entry name" value="Lipase_GDSL_2"/>
    <property type="match status" value="1"/>
</dbReference>
<dbReference type="Proteomes" id="UP000031572">
    <property type="component" value="Unassembled WGS sequence"/>
</dbReference>
<reference evidence="2 5" key="1">
    <citation type="submission" date="2014-12" db="EMBL/GenBank/DDBJ databases">
        <title>Denitrispirillum autotrophicum gen. nov., sp. nov., Denitrifying, Facultatively Autotrophic Bacteria Isolated from Rice Paddy Soil.</title>
        <authorList>
            <person name="Ishii S."/>
            <person name="Ashida N."/>
            <person name="Ohno H."/>
            <person name="Otsuka S."/>
            <person name="Yokota A."/>
            <person name="Senoo K."/>
        </authorList>
    </citation>
    <scope>NUCLEOTIDE SEQUENCE [LARGE SCALE GENOMIC DNA]</scope>
    <source>
        <strain evidence="2 5">TSA66</strain>
    </source>
</reference>
<dbReference type="SUPFAM" id="SSF52266">
    <property type="entry name" value="SGNH hydrolase"/>
    <property type="match status" value="1"/>
</dbReference>
<dbReference type="OrthoDB" id="9794725at2"/>
<accession>A0A0C2BL94</accession>
<evidence type="ECO:0000313" key="5">
    <source>
        <dbReference type="Proteomes" id="UP000031572"/>
    </source>
</evidence>
<comment type="caution">
    <text evidence="2">The sequence shown here is derived from an EMBL/GenBank/DDBJ whole genome shotgun (WGS) entry which is preliminary data.</text>
</comment>
<proteinExistence type="predicted"/>
<dbReference type="CDD" id="cd00229">
    <property type="entry name" value="SGNH_hydrolase"/>
    <property type="match status" value="1"/>
</dbReference>
<dbReference type="InterPro" id="IPR012334">
    <property type="entry name" value="Pectin_lyas_fold"/>
</dbReference>
<organism evidence="2 5">
    <name type="scientific">Noviherbaspirillum autotrophicum</name>
    <dbReference type="NCBI Taxonomy" id="709839"/>
    <lineage>
        <taxon>Bacteria</taxon>
        <taxon>Pseudomonadati</taxon>
        <taxon>Pseudomonadota</taxon>
        <taxon>Betaproteobacteria</taxon>
        <taxon>Burkholderiales</taxon>
        <taxon>Oxalobacteraceae</taxon>
        <taxon>Noviherbaspirillum</taxon>
    </lineage>
</organism>
<protein>
    <recommendedName>
        <fullName evidence="1">SGNH hydrolase-type esterase domain-containing protein</fullName>
    </recommendedName>
</protein>
<dbReference type="Gene3D" id="3.40.50.1110">
    <property type="entry name" value="SGNH hydrolase"/>
    <property type="match status" value="1"/>
</dbReference>
<gene>
    <name evidence="4" type="ORF">TSA66_00895</name>
    <name evidence="2" type="ORF">TSA66_07960</name>
    <name evidence="3" type="ORF">TSA66_08205</name>
</gene>
<dbReference type="InterPro" id="IPR013830">
    <property type="entry name" value="SGNH_hydro"/>
</dbReference>
<evidence type="ECO:0000313" key="2">
    <source>
        <dbReference type="EMBL" id="KIF80769.1"/>
    </source>
</evidence>
<dbReference type="GO" id="GO:0016788">
    <property type="term" value="F:hydrolase activity, acting on ester bonds"/>
    <property type="evidence" value="ECO:0007669"/>
    <property type="project" value="UniProtKB-ARBA"/>
</dbReference>
<feature type="domain" description="SGNH hydrolase-type esterase" evidence="1">
    <location>
        <begin position="415"/>
        <end position="516"/>
    </location>
</feature>
<dbReference type="InterPro" id="IPR036514">
    <property type="entry name" value="SGNH_hydro_sf"/>
</dbReference>
<dbReference type="STRING" id="709839.TSA66_00895"/>
<sequence>MPALTIPDLINAKQDVDHIAELATSNGQTATDRLGNTKLTMAEALRRIKSYTDRGAWTPSTSYATYDSVTVSGDRYLTITAHVSGSTFSGDLASKWVLIGGAVRTALGSLTLVKDAGAAGDGAADDTAELLSAKASGESPYVPSGTYSVTDIAGLHGLWGDGKILFDGNTLPLPKAPRESDNFKTDRFFSYAKVTDRFQPILVIGDSISEGSNAAVWTKDNYASIIRKAIQRKYQNANFGFANFNLAAQDGSPSATKYPHVVTHSGFALTAYGGFTDSYYGGTVLKSATAGDWVEVSYTGKDVVVVYGQDAAGAILNVTLDGVLIGTIDTKAASATSIAGSGVNGSFSTVIAVPAWGSHTIRLTNTENKNVALCGMVYLEESAVKSPVLFNLGRSSLTLSDMDNNLLDMYARSTGMSILALGVNDNLLAKPIVTFKAKLKRYLSGVKAINGECVICDFIFNEPSSNAYKSALRDYAYIYGFPYLDFGRMWFSDQTANKFAKLLDTDNVHPTDAGHEFIANEIMRCIGLNYDKATATGHMPTVSLVPTGSWVGLSTPYAGPKARKDSTGRVHLSGAIQSGSSAAYTLIATIPAGFRPQNHLIFAVSANHAFGEIEIHADGQITAGGTTIAGLLSLDGISYLAA</sequence>
<dbReference type="AlphaFoldDB" id="A0A0C2BL94"/>
<dbReference type="RefSeq" id="WP_040038619.1">
    <property type="nucleotide sequence ID" value="NZ_JWJG01000010.1"/>
</dbReference>
<dbReference type="Gene3D" id="2.160.20.10">
    <property type="entry name" value="Single-stranded right-handed beta-helix, Pectin lyase-like"/>
    <property type="match status" value="1"/>
</dbReference>
<evidence type="ECO:0000313" key="3">
    <source>
        <dbReference type="EMBL" id="KIF80806.1"/>
    </source>
</evidence>
<evidence type="ECO:0000313" key="4">
    <source>
        <dbReference type="EMBL" id="KIF84031.1"/>
    </source>
</evidence>
<dbReference type="EMBL" id="JWJG01000028">
    <property type="protein sequence ID" value="KIF80806.1"/>
    <property type="molecule type" value="Genomic_DNA"/>
</dbReference>
<keyword evidence="5" id="KW-1185">Reference proteome</keyword>
<dbReference type="Gene3D" id="2.60.120.260">
    <property type="entry name" value="Galactose-binding domain-like"/>
    <property type="match status" value="1"/>
</dbReference>